<dbReference type="InterPro" id="IPR010982">
    <property type="entry name" value="Lambda_DNA-bd_dom_sf"/>
</dbReference>
<dbReference type="InterPro" id="IPR050807">
    <property type="entry name" value="TransReg_Diox_bact_type"/>
</dbReference>
<accession>A0ABV7A5F1</accession>
<evidence type="ECO:0000256" key="1">
    <source>
        <dbReference type="ARBA" id="ARBA00023125"/>
    </source>
</evidence>
<dbReference type="Gene3D" id="2.60.120.10">
    <property type="entry name" value="Jelly Rolls"/>
    <property type="match status" value="1"/>
</dbReference>
<evidence type="ECO:0000259" key="2">
    <source>
        <dbReference type="PROSITE" id="PS50943"/>
    </source>
</evidence>
<reference evidence="4" key="1">
    <citation type="journal article" date="2019" name="Int. J. Syst. Evol. Microbiol.">
        <title>The Global Catalogue of Microorganisms (GCM) 10K type strain sequencing project: providing services to taxonomists for standard genome sequencing and annotation.</title>
        <authorList>
            <consortium name="The Broad Institute Genomics Platform"/>
            <consortium name="The Broad Institute Genome Sequencing Center for Infectious Disease"/>
            <person name="Wu L."/>
            <person name="Ma J."/>
        </authorList>
    </citation>
    <scope>NUCLEOTIDE SEQUENCE [LARGE SCALE GENOMIC DNA]</scope>
    <source>
        <strain evidence="4">KCTC 13193</strain>
    </source>
</reference>
<keyword evidence="1" id="KW-0238">DNA-binding</keyword>
<evidence type="ECO:0000313" key="3">
    <source>
        <dbReference type="EMBL" id="MFC2948104.1"/>
    </source>
</evidence>
<evidence type="ECO:0000313" key="4">
    <source>
        <dbReference type="Proteomes" id="UP001595387"/>
    </source>
</evidence>
<dbReference type="Proteomes" id="UP001595387">
    <property type="component" value="Unassembled WGS sequence"/>
</dbReference>
<comment type="caution">
    <text evidence="3">The sequence shown here is derived from an EMBL/GenBank/DDBJ whole genome shotgun (WGS) entry which is preliminary data.</text>
</comment>
<dbReference type="PROSITE" id="PS50943">
    <property type="entry name" value="HTH_CROC1"/>
    <property type="match status" value="1"/>
</dbReference>
<dbReference type="EMBL" id="JBHRRZ010000013">
    <property type="protein sequence ID" value="MFC2948104.1"/>
    <property type="molecule type" value="Genomic_DNA"/>
</dbReference>
<organism evidence="3 4">
    <name type="scientific">Virgibacillus sediminis</name>
    <dbReference type="NCBI Taxonomy" id="202260"/>
    <lineage>
        <taxon>Bacteria</taxon>
        <taxon>Bacillati</taxon>
        <taxon>Bacillota</taxon>
        <taxon>Bacilli</taxon>
        <taxon>Bacillales</taxon>
        <taxon>Bacillaceae</taxon>
        <taxon>Virgibacillus</taxon>
    </lineage>
</organism>
<gene>
    <name evidence="3" type="ORF">ACFODW_07085</name>
</gene>
<feature type="domain" description="HTH cro/C1-type" evidence="2">
    <location>
        <begin position="17"/>
        <end position="71"/>
    </location>
</feature>
<sequence>MSGSREDKYTKKVGQRLRTIRLSKKLTLNYIARQTGLTASFISQFERGLTTASIASMQKIAQVLGFPLASLFENGNIQDYKTNEVSIVRKKDRNHLFYPEPTLTKDYLLTKLDGKIQVIYSITKPGGESGEPYSHNSDEECIIIMSGKMELTVNNQTFTLFEGDTVNFSSRLHHSWKNTGNKILEVLWVITPPSF</sequence>
<dbReference type="Gene3D" id="1.10.260.40">
    <property type="entry name" value="lambda repressor-like DNA-binding domains"/>
    <property type="match status" value="1"/>
</dbReference>
<dbReference type="InterPro" id="IPR014710">
    <property type="entry name" value="RmlC-like_jellyroll"/>
</dbReference>
<protein>
    <submittedName>
        <fullName evidence="3">Helix-turn-helix domain-containing protein</fullName>
    </submittedName>
</protein>
<dbReference type="CDD" id="cd00093">
    <property type="entry name" value="HTH_XRE"/>
    <property type="match status" value="1"/>
</dbReference>
<dbReference type="SUPFAM" id="SSF51182">
    <property type="entry name" value="RmlC-like cupins"/>
    <property type="match status" value="1"/>
</dbReference>
<dbReference type="PANTHER" id="PTHR46797:SF25">
    <property type="entry name" value="TRANSCRIPTIONAL REGULATOR"/>
    <property type="match status" value="1"/>
</dbReference>
<dbReference type="InterPro" id="IPR001387">
    <property type="entry name" value="Cro/C1-type_HTH"/>
</dbReference>
<dbReference type="InterPro" id="IPR011051">
    <property type="entry name" value="RmlC_Cupin_sf"/>
</dbReference>
<keyword evidence="4" id="KW-1185">Reference proteome</keyword>
<dbReference type="InterPro" id="IPR013096">
    <property type="entry name" value="Cupin_2"/>
</dbReference>
<dbReference type="RefSeq" id="WP_390304701.1">
    <property type="nucleotide sequence ID" value="NZ_JBHRRZ010000013.1"/>
</dbReference>
<dbReference type="SUPFAM" id="SSF47413">
    <property type="entry name" value="lambda repressor-like DNA-binding domains"/>
    <property type="match status" value="1"/>
</dbReference>
<dbReference type="Pfam" id="PF07883">
    <property type="entry name" value="Cupin_2"/>
    <property type="match status" value="1"/>
</dbReference>
<dbReference type="PANTHER" id="PTHR46797">
    <property type="entry name" value="HTH-TYPE TRANSCRIPTIONAL REGULATOR"/>
    <property type="match status" value="1"/>
</dbReference>
<proteinExistence type="predicted"/>
<dbReference type="SMART" id="SM00530">
    <property type="entry name" value="HTH_XRE"/>
    <property type="match status" value="1"/>
</dbReference>
<dbReference type="Pfam" id="PF01381">
    <property type="entry name" value="HTH_3"/>
    <property type="match status" value="1"/>
</dbReference>
<dbReference type="CDD" id="cd02209">
    <property type="entry name" value="cupin_XRE_C"/>
    <property type="match status" value="1"/>
</dbReference>
<name>A0ABV7A5F1_9BACI</name>